<dbReference type="InterPro" id="IPR006680">
    <property type="entry name" value="Amidohydro-rel"/>
</dbReference>
<evidence type="ECO:0000256" key="1">
    <source>
        <dbReference type="ARBA" id="ARBA00023239"/>
    </source>
</evidence>
<dbReference type="InterPro" id="IPR032466">
    <property type="entry name" value="Metal_Hydrolase"/>
</dbReference>
<dbReference type="AlphaFoldDB" id="A0A1M5KSV6"/>
<gene>
    <name evidence="4" type="ORF">SAMN05443144_1348</name>
</gene>
<dbReference type="EMBL" id="FQUS01000034">
    <property type="protein sequence ID" value="SHG55806.1"/>
    <property type="molecule type" value="Genomic_DNA"/>
</dbReference>
<dbReference type="SUPFAM" id="SSF51556">
    <property type="entry name" value="Metallo-dependent hydrolases"/>
    <property type="match status" value="1"/>
</dbReference>
<dbReference type="PANTHER" id="PTHR21240:SF28">
    <property type="entry name" value="ISO-OROTATE DECARBOXYLASE (EUROFUNG)"/>
    <property type="match status" value="1"/>
</dbReference>
<keyword evidence="2" id="KW-0812">Transmembrane</keyword>
<reference evidence="4 5" key="1">
    <citation type="submission" date="2016-11" db="EMBL/GenBank/DDBJ databases">
        <authorList>
            <person name="Jaros S."/>
            <person name="Januszkiewicz K."/>
            <person name="Wedrychowicz H."/>
        </authorList>
    </citation>
    <scope>NUCLEOTIDE SEQUENCE [LARGE SCALE GENOMIC DNA]</scope>
    <source>
        <strain evidence="4 5">DSM 21986</strain>
    </source>
</reference>
<protein>
    <submittedName>
        <fullName evidence="4">Predicted metal-dependent hydrolase, TIM-barrel fold</fullName>
    </submittedName>
</protein>
<dbReference type="Proteomes" id="UP000184041">
    <property type="component" value="Unassembled WGS sequence"/>
</dbReference>
<dbReference type="GO" id="GO:0016831">
    <property type="term" value="F:carboxy-lyase activity"/>
    <property type="evidence" value="ECO:0007669"/>
    <property type="project" value="InterPro"/>
</dbReference>
<proteinExistence type="predicted"/>
<evidence type="ECO:0000313" key="5">
    <source>
        <dbReference type="Proteomes" id="UP000184041"/>
    </source>
</evidence>
<dbReference type="InterPro" id="IPR032465">
    <property type="entry name" value="ACMSD"/>
</dbReference>
<evidence type="ECO:0000259" key="3">
    <source>
        <dbReference type="Pfam" id="PF04909"/>
    </source>
</evidence>
<dbReference type="OrthoDB" id="644687at2"/>
<keyword evidence="2" id="KW-0472">Membrane</keyword>
<feature type="transmembrane region" description="Helical" evidence="2">
    <location>
        <begin position="6"/>
        <end position="25"/>
    </location>
</feature>
<dbReference type="RefSeq" id="WP_084088463.1">
    <property type="nucleotide sequence ID" value="NZ_FQUS01000034.1"/>
</dbReference>
<dbReference type="GO" id="GO:0019748">
    <property type="term" value="P:secondary metabolic process"/>
    <property type="evidence" value="ECO:0007669"/>
    <property type="project" value="TreeGrafter"/>
</dbReference>
<dbReference type="GO" id="GO:0005737">
    <property type="term" value="C:cytoplasm"/>
    <property type="evidence" value="ECO:0007669"/>
    <property type="project" value="TreeGrafter"/>
</dbReference>
<keyword evidence="4" id="KW-0378">Hydrolase</keyword>
<evidence type="ECO:0000256" key="2">
    <source>
        <dbReference type="SAM" id="Phobius"/>
    </source>
</evidence>
<keyword evidence="2" id="KW-1133">Transmembrane helix</keyword>
<dbReference type="PANTHER" id="PTHR21240">
    <property type="entry name" value="2-AMINO-3-CARBOXYLMUCONATE-6-SEMIALDEHYDE DECARBOXYLASE"/>
    <property type="match status" value="1"/>
</dbReference>
<evidence type="ECO:0000313" key="4">
    <source>
        <dbReference type="EMBL" id="SHG55806.1"/>
    </source>
</evidence>
<feature type="domain" description="Amidohydrolase-related" evidence="3">
    <location>
        <begin position="130"/>
        <end position="375"/>
    </location>
</feature>
<keyword evidence="1" id="KW-0456">Lyase</keyword>
<organism evidence="4 5">
    <name type="scientific">Fodinibius roseus</name>
    <dbReference type="NCBI Taxonomy" id="1194090"/>
    <lineage>
        <taxon>Bacteria</taxon>
        <taxon>Pseudomonadati</taxon>
        <taxon>Balneolota</taxon>
        <taxon>Balneolia</taxon>
        <taxon>Balneolales</taxon>
        <taxon>Balneolaceae</taxon>
        <taxon>Fodinibius</taxon>
    </lineage>
</organism>
<name>A0A1M5KSV6_9BACT</name>
<accession>A0A1M5KSV6</accession>
<sequence>MQTKKISIWITVLLVILGGFGGYYLRFQTELEGLLLRDFDPEIDLEVPVTNIKKAKYPVVDIHLHINPDIDPATQIQRMDSLNVLSIFNTGYERNFLTGDTLKAYRNKFSKQYPGRFPTFSHVDFTNINDPQFVQNAVEQLERDVENGAVGLKIFKDLGLKYRDEEGNLYRPDDSKFDPIWEKAGELEIPVVIHTGDVVSFFKPVDRHNERYLSLAVEGTSRAQAWAWHGKTDGYTHEDYNHMLENVIKKHPNTTFDLIHCGMMYEHLADLDRILEKYDNVYFDIAASAKHLGRQPRFARELLVKHADRVLFGNDIKNHVDKKIYRYFFRVLETEDEYFEHPEDHLGLPWKVYGLNLPDSVLKKLYYQNALKVFPSVAKKLKQQGIHPDFQ</sequence>
<dbReference type="Pfam" id="PF04909">
    <property type="entry name" value="Amidohydro_2"/>
    <property type="match status" value="1"/>
</dbReference>
<dbReference type="STRING" id="1194090.SAMN05443144_1348"/>
<dbReference type="GO" id="GO:0016787">
    <property type="term" value="F:hydrolase activity"/>
    <property type="evidence" value="ECO:0007669"/>
    <property type="project" value="UniProtKB-KW"/>
</dbReference>
<keyword evidence="5" id="KW-1185">Reference proteome</keyword>
<dbReference type="Gene3D" id="3.20.20.140">
    <property type="entry name" value="Metal-dependent hydrolases"/>
    <property type="match status" value="1"/>
</dbReference>